<dbReference type="AlphaFoldDB" id="X1KBW0"/>
<feature type="non-terminal residue" evidence="1">
    <location>
        <position position="1"/>
    </location>
</feature>
<accession>X1KBW0</accession>
<sequence>REELERPSEKIKMPSKSDLEKWLLLQIIDDRYYTIRMRALGYTQIDIEYYLTEITLEVDTSIRKFLPIKTYQGWLKKDILTTEDFSRIAGLMDYSELDIGRLIIEVKGE</sequence>
<gene>
    <name evidence="1" type="ORF">S03H2_65571</name>
</gene>
<organism evidence="1">
    <name type="scientific">marine sediment metagenome</name>
    <dbReference type="NCBI Taxonomy" id="412755"/>
    <lineage>
        <taxon>unclassified sequences</taxon>
        <taxon>metagenomes</taxon>
        <taxon>ecological metagenomes</taxon>
    </lineage>
</organism>
<protein>
    <submittedName>
        <fullName evidence="1">Uncharacterized protein</fullName>
    </submittedName>
</protein>
<evidence type="ECO:0000313" key="1">
    <source>
        <dbReference type="EMBL" id="GAH87704.1"/>
    </source>
</evidence>
<comment type="caution">
    <text evidence="1">The sequence shown here is derived from an EMBL/GenBank/DDBJ whole genome shotgun (WGS) entry which is preliminary data.</text>
</comment>
<name>X1KBW0_9ZZZZ</name>
<reference evidence="1" key="1">
    <citation type="journal article" date="2014" name="Front. Microbiol.">
        <title>High frequency of phylogenetically diverse reductive dehalogenase-homologous genes in deep subseafloor sedimentary metagenomes.</title>
        <authorList>
            <person name="Kawai M."/>
            <person name="Futagami T."/>
            <person name="Toyoda A."/>
            <person name="Takaki Y."/>
            <person name="Nishi S."/>
            <person name="Hori S."/>
            <person name="Arai W."/>
            <person name="Tsubouchi T."/>
            <person name="Morono Y."/>
            <person name="Uchiyama I."/>
            <person name="Ito T."/>
            <person name="Fujiyama A."/>
            <person name="Inagaki F."/>
            <person name="Takami H."/>
        </authorList>
    </citation>
    <scope>NUCLEOTIDE SEQUENCE</scope>
    <source>
        <strain evidence="1">Expedition CK06-06</strain>
    </source>
</reference>
<dbReference type="EMBL" id="BARU01042712">
    <property type="protein sequence ID" value="GAH87704.1"/>
    <property type="molecule type" value="Genomic_DNA"/>
</dbReference>
<proteinExistence type="predicted"/>